<dbReference type="STRING" id="332977.SAMN05421740_102635"/>
<sequence>MESITIYPKNERQKSLLKSLLKELEIRFEIGQYEDETLLSEKDFLAKIDNSIAQAEQGKTRSLPKDQQREFLGL</sequence>
<dbReference type="EMBL" id="FNZR01000002">
    <property type="protein sequence ID" value="SEK76589.1"/>
    <property type="molecule type" value="Genomic_DNA"/>
</dbReference>
<protein>
    <submittedName>
        <fullName evidence="1">Uncharacterized protein</fullName>
    </submittedName>
</protein>
<keyword evidence="2" id="KW-1185">Reference proteome</keyword>
<evidence type="ECO:0000313" key="2">
    <source>
        <dbReference type="Proteomes" id="UP000198916"/>
    </source>
</evidence>
<accession>A0A1H7JPP2</accession>
<dbReference type="Proteomes" id="UP000198916">
    <property type="component" value="Unassembled WGS sequence"/>
</dbReference>
<dbReference type="InterPro" id="IPR020271">
    <property type="entry name" value="Uncharacterised_MJ1172"/>
</dbReference>
<dbReference type="AlphaFoldDB" id="A0A1H7JPP2"/>
<dbReference type="OrthoDB" id="772370at2"/>
<dbReference type="RefSeq" id="WP_090603979.1">
    <property type="nucleotide sequence ID" value="NZ_FNZR01000002.1"/>
</dbReference>
<name>A0A1H7JPP2_9SPHI</name>
<proteinExistence type="predicted"/>
<dbReference type="Pfam" id="PF10884">
    <property type="entry name" value="DUF2683"/>
    <property type="match status" value="1"/>
</dbReference>
<reference evidence="2" key="1">
    <citation type="submission" date="2016-10" db="EMBL/GenBank/DDBJ databases">
        <authorList>
            <person name="Varghese N."/>
            <person name="Submissions S."/>
        </authorList>
    </citation>
    <scope>NUCLEOTIDE SEQUENCE [LARGE SCALE GENOMIC DNA]</scope>
    <source>
        <strain evidence="2">Jip14</strain>
    </source>
</reference>
<gene>
    <name evidence="1" type="ORF">SAMN05421740_102635</name>
</gene>
<organism evidence="1 2">
    <name type="scientific">Parapedobacter koreensis</name>
    <dbReference type="NCBI Taxonomy" id="332977"/>
    <lineage>
        <taxon>Bacteria</taxon>
        <taxon>Pseudomonadati</taxon>
        <taxon>Bacteroidota</taxon>
        <taxon>Sphingobacteriia</taxon>
        <taxon>Sphingobacteriales</taxon>
        <taxon>Sphingobacteriaceae</taxon>
        <taxon>Parapedobacter</taxon>
    </lineage>
</organism>
<evidence type="ECO:0000313" key="1">
    <source>
        <dbReference type="EMBL" id="SEK76589.1"/>
    </source>
</evidence>